<sequence length="776" mass="85962">MVSANPQQNQPAKSKEKSIMPSEFHSQMQPRLPILLLLLILAAATEHYELMMMVAGAEQPLPITLAGCPDKCGDTSIPFPFGMTPGCFRPGFRVVCDHSFLPPRAFLDSNGGETYQQNNTYTVTSESLVVNGSSAMTAHKLVELIDVSVATSEARVRAEVSSRHHERPFPPIGHWERPRRRGLDASTVESAMATYFGESEEEVAYAPSCSSEMRGIINRRYADDNGSCSGLGCCMAVLPLRAPSRTNFRVGFRSRPGTWTLEDTPCSYGMVVQRSWYNFSRTDLYGYEGLSGRLHRGVPVVLDFAIRGSGGSSSSCPADGRKPHVDHACVSGNSSCYSVAGGGYACRCWDGYHGNTYIANGCPDIDECELRKQSPELKLQYPCPSDGICKNRVGGYDCRCKSGMRGDAIKGHCSEKFPLPAKVVVGLAAFIVVCALMVMSRQLLKIKRFYEQNGGPVLKGVKNIRSYRRKQLKQITTNYKHVIGEGHFGKVYMGTLDDKQRVAVKISIKIDKDMKKEFTDEVIIQSKMRHKNIVRLLGCCLEVDVPMLVYEYVERGSLYDVLFGLRRIDLISVDTRLGIAVGSAEGLAYMHSAVESTLRHGDVKSANILLDQNFTPKVSDFGTTRLLVRGTAEMTERVIGDLSYIDPVYMEQGVVTQKSDVYSFGVILIELITRRPAVYDNQRRYVANFVQASLDKDAGSFVDKAITSEGDIKLLEMVSEVAVECLKPNIEERLDMKQVEQRLNQIIGQSAQYCQKTNYQADLSPAPDDVALLKED</sequence>
<dbReference type="SUPFAM" id="SSF57184">
    <property type="entry name" value="Growth factor receptor domain"/>
    <property type="match status" value="1"/>
</dbReference>
<evidence type="ECO:0000256" key="7">
    <source>
        <dbReference type="ARBA" id="ARBA00022741"/>
    </source>
</evidence>
<dbReference type="GO" id="GO:0005509">
    <property type="term" value="F:calcium ion binding"/>
    <property type="evidence" value="ECO:0007669"/>
    <property type="project" value="InterPro"/>
</dbReference>
<feature type="binding site" evidence="13">
    <location>
        <position position="505"/>
    </location>
    <ligand>
        <name>ATP</name>
        <dbReference type="ChEBI" id="CHEBI:30616"/>
    </ligand>
</feature>
<dbReference type="InterPro" id="IPR001245">
    <property type="entry name" value="Ser-Thr/Tyr_kinase_cat_dom"/>
</dbReference>
<dbReference type="InterPro" id="IPR025287">
    <property type="entry name" value="WAK_GUB"/>
</dbReference>
<evidence type="ECO:0000256" key="4">
    <source>
        <dbReference type="ARBA" id="ARBA00022679"/>
    </source>
</evidence>
<dbReference type="Pfam" id="PF13947">
    <property type="entry name" value="GUB_WAK_bind"/>
    <property type="match status" value="1"/>
</dbReference>
<comment type="caution">
    <text evidence="17">The sequence shown here is derived from an EMBL/GenBank/DDBJ whole genome shotgun (WGS) entry which is preliminary data.</text>
</comment>
<dbReference type="Pfam" id="PF07714">
    <property type="entry name" value="PK_Tyr_Ser-Thr"/>
    <property type="match status" value="1"/>
</dbReference>
<accession>A0AAD8RM58</accession>
<dbReference type="InterPro" id="IPR000152">
    <property type="entry name" value="EGF-type_Asp/Asn_hydroxyl_site"/>
</dbReference>
<keyword evidence="4" id="KW-0808">Transferase</keyword>
<dbReference type="InterPro" id="IPR011009">
    <property type="entry name" value="Kinase-like_dom_sf"/>
</dbReference>
<keyword evidence="7 13" id="KW-0547">Nucleotide-binding</keyword>
<dbReference type="PANTHER" id="PTHR27005">
    <property type="entry name" value="WALL-ASSOCIATED RECEPTOR KINASE-LIKE 21"/>
    <property type="match status" value="1"/>
</dbReference>
<dbReference type="InterPro" id="IPR017441">
    <property type="entry name" value="Protein_kinase_ATP_BS"/>
</dbReference>
<evidence type="ECO:0000256" key="14">
    <source>
        <dbReference type="SAM" id="MobiDB-lite"/>
    </source>
</evidence>
<evidence type="ECO:0000256" key="3">
    <source>
        <dbReference type="ARBA" id="ARBA00022536"/>
    </source>
</evidence>
<dbReference type="PROSITE" id="PS50026">
    <property type="entry name" value="EGF_3"/>
    <property type="match status" value="1"/>
</dbReference>
<dbReference type="CDD" id="cd00054">
    <property type="entry name" value="EGF_CA"/>
    <property type="match status" value="1"/>
</dbReference>
<feature type="region of interest" description="Disordered" evidence="14">
    <location>
        <begin position="1"/>
        <end position="23"/>
    </location>
</feature>
<keyword evidence="2" id="KW-0723">Serine/threonine-protein kinase</keyword>
<dbReference type="EMBL" id="JAUUTY010000005">
    <property type="protein sequence ID" value="KAK1626697.1"/>
    <property type="molecule type" value="Genomic_DNA"/>
</dbReference>
<dbReference type="GO" id="GO:0005524">
    <property type="term" value="F:ATP binding"/>
    <property type="evidence" value="ECO:0007669"/>
    <property type="project" value="UniProtKB-UniRule"/>
</dbReference>
<keyword evidence="8" id="KW-0418">Kinase</keyword>
<dbReference type="InterPro" id="IPR000719">
    <property type="entry name" value="Prot_kinase_dom"/>
</dbReference>
<dbReference type="InterPro" id="IPR008271">
    <property type="entry name" value="Ser/Thr_kinase_AS"/>
</dbReference>
<evidence type="ECO:0000313" key="18">
    <source>
        <dbReference type="Proteomes" id="UP001231189"/>
    </source>
</evidence>
<dbReference type="PROSITE" id="PS50011">
    <property type="entry name" value="PROTEIN_KINASE_DOM"/>
    <property type="match status" value="1"/>
</dbReference>
<evidence type="ECO:0000259" key="16">
    <source>
        <dbReference type="PROSITE" id="PS50026"/>
    </source>
</evidence>
<keyword evidence="5" id="KW-0732">Signal</keyword>
<dbReference type="InterPro" id="IPR001881">
    <property type="entry name" value="EGF-like_Ca-bd_dom"/>
</dbReference>
<evidence type="ECO:0000256" key="9">
    <source>
        <dbReference type="ARBA" id="ARBA00022840"/>
    </source>
</evidence>
<dbReference type="PROSITE" id="PS01187">
    <property type="entry name" value="EGF_CA"/>
    <property type="match status" value="1"/>
</dbReference>
<dbReference type="SMART" id="SM00220">
    <property type="entry name" value="S_TKc"/>
    <property type="match status" value="1"/>
</dbReference>
<dbReference type="GO" id="GO:0004674">
    <property type="term" value="F:protein serine/threonine kinase activity"/>
    <property type="evidence" value="ECO:0007669"/>
    <property type="project" value="UniProtKB-KW"/>
</dbReference>
<dbReference type="PROSITE" id="PS00107">
    <property type="entry name" value="PROTEIN_KINASE_ATP"/>
    <property type="match status" value="1"/>
</dbReference>
<evidence type="ECO:0000256" key="5">
    <source>
        <dbReference type="ARBA" id="ARBA00022729"/>
    </source>
</evidence>
<protein>
    <recommendedName>
        <fullName evidence="19">Protein kinase domain-containing protein</fullName>
    </recommendedName>
</protein>
<reference evidence="17" key="1">
    <citation type="submission" date="2023-07" db="EMBL/GenBank/DDBJ databases">
        <title>A chromosome-level genome assembly of Lolium multiflorum.</title>
        <authorList>
            <person name="Chen Y."/>
            <person name="Copetti D."/>
            <person name="Kolliker R."/>
            <person name="Studer B."/>
        </authorList>
    </citation>
    <scope>NUCLEOTIDE SEQUENCE</scope>
    <source>
        <strain evidence="17">02402/16</strain>
        <tissue evidence="17">Leaf</tissue>
    </source>
</reference>
<dbReference type="PROSITE" id="PS00108">
    <property type="entry name" value="PROTEIN_KINASE_ST"/>
    <property type="match status" value="1"/>
</dbReference>
<dbReference type="InterPro" id="IPR000742">
    <property type="entry name" value="EGF"/>
</dbReference>
<dbReference type="InterPro" id="IPR009030">
    <property type="entry name" value="Growth_fac_rcpt_cys_sf"/>
</dbReference>
<keyword evidence="18" id="KW-1185">Reference proteome</keyword>
<evidence type="ECO:0008006" key="19">
    <source>
        <dbReference type="Google" id="ProtNLM"/>
    </source>
</evidence>
<keyword evidence="9 13" id="KW-0067">ATP-binding</keyword>
<evidence type="ECO:0000256" key="12">
    <source>
        <dbReference type="PROSITE-ProRule" id="PRU00076"/>
    </source>
</evidence>
<gene>
    <name evidence="17" type="ORF">QYE76_001012</name>
</gene>
<dbReference type="SUPFAM" id="SSF56112">
    <property type="entry name" value="Protein kinase-like (PK-like)"/>
    <property type="match status" value="1"/>
</dbReference>
<comment type="subcellular location">
    <subcellularLocation>
        <location evidence="1">Membrane</location>
        <topology evidence="1">Single-pass type I membrane protein</topology>
    </subcellularLocation>
</comment>
<dbReference type="AlphaFoldDB" id="A0AAD8RM58"/>
<dbReference type="GO" id="GO:0030247">
    <property type="term" value="F:polysaccharide binding"/>
    <property type="evidence" value="ECO:0007669"/>
    <property type="project" value="InterPro"/>
</dbReference>
<dbReference type="Gene3D" id="1.10.510.10">
    <property type="entry name" value="Transferase(Phosphotransferase) domain 1"/>
    <property type="match status" value="1"/>
</dbReference>
<evidence type="ECO:0000256" key="13">
    <source>
        <dbReference type="PROSITE-ProRule" id="PRU10141"/>
    </source>
</evidence>
<dbReference type="Pfam" id="PF07645">
    <property type="entry name" value="EGF_CA"/>
    <property type="match status" value="1"/>
</dbReference>
<feature type="domain" description="EGF-like" evidence="16">
    <location>
        <begin position="364"/>
        <end position="414"/>
    </location>
</feature>
<proteinExistence type="predicted"/>
<comment type="caution">
    <text evidence="12">Lacks conserved residue(s) required for the propagation of feature annotation.</text>
</comment>
<dbReference type="SMART" id="SM00181">
    <property type="entry name" value="EGF"/>
    <property type="match status" value="2"/>
</dbReference>
<evidence type="ECO:0000256" key="2">
    <source>
        <dbReference type="ARBA" id="ARBA00022527"/>
    </source>
</evidence>
<evidence type="ECO:0000313" key="17">
    <source>
        <dbReference type="EMBL" id="KAK1626697.1"/>
    </source>
</evidence>
<evidence type="ECO:0000256" key="1">
    <source>
        <dbReference type="ARBA" id="ARBA00004479"/>
    </source>
</evidence>
<organism evidence="17 18">
    <name type="scientific">Lolium multiflorum</name>
    <name type="common">Italian ryegrass</name>
    <name type="synonym">Lolium perenne subsp. multiflorum</name>
    <dbReference type="NCBI Taxonomy" id="4521"/>
    <lineage>
        <taxon>Eukaryota</taxon>
        <taxon>Viridiplantae</taxon>
        <taxon>Streptophyta</taxon>
        <taxon>Embryophyta</taxon>
        <taxon>Tracheophyta</taxon>
        <taxon>Spermatophyta</taxon>
        <taxon>Magnoliopsida</taxon>
        <taxon>Liliopsida</taxon>
        <taxon>Poales</taxon>
        <taxon>Poaceae</taxon>
        <taxon>BOP clade</taxon>
        <taxon>Pooideae</taxon>
        <taxon>Poodae</taxon>
        <taxon>Poeae</taxon>
        <taxon>Poeae Chloroplast Group 2 (Poeae type)</taxon>
        <taxon>Loliodinae</taxon>
        <taxon>Loliinae</taxon>
        <taxon>Lolium</taxon>
    </lineage>
</organism>
<dbReference type="InterPro" id="IPR018097">
    <property type="entry name" value="EGF_Ca-bd_CS"/>
</dbReference>
<dbReference type="Gene3D" id="2.10.25.10">
    <property type="entry name" value="Laminin"/>
    <property type="match status" value="2"/>
</dbReference>
<dbReference type="Gene3D" id="3.30.200.20">
    <property type="entry name" value="Phosphorylase Kinase, domain 1"/>
    <property type="match status" value="1"/>
</dbReference>
<dbReference type="InterPro" id="IPR049883">
    <property type="entry name" value="NOTCH1_EGF-like"/>
</dbReference>
<keyword evidence="10" id="KW-1015">Disulfide bond</keyword>
<feature type="compositionally biased region" description="Polar residues" evidence="14">
    <location>
        <begin position="1"/>
        <end position="12"/>
    </location>
</feature>
<keyword evidence="11" id="KW-0325">Glycoprotein</keyword>
<dbReference type="PROSITE" id="PS00010">
    <property type="entry name" value="ASX_HYDROXYL"/>
    <property type="match status" value="1"/>
</dbReference>
<dbReference type="PANTHER" id="PTHR27005:SF241">
    <property type="entry name" value="OS10G0174548 PROTEIN"/>
    <property type="match status" value="1"/>
</dbReference>
<feature type="domain" description="Protein kinase" evidence="15">
    <location>
        <begin position="477"/>
        <end position="747"/>
    </location>
</feature>
<evidence type="ECO:0000256" key="6">
    <source>
        <dbReference type="ARBA" id="ARBA00022737"/>
    </source>
</evidence>
<evidence type="ECO:0000256" key="11">
    <source>
        <dbReference type="ARBA" id="ARBA00023180"/>
    </source>
</evidence>
<dbReference type="SMART" id="SM00179">
    <property type="entry name" value="EGF_CA"/>
    <property type="match status" value="1"/>
</dbReference>
<keyword evidence="6" id="KW-0677">Repeat</keyword>
<evidence type="ECO:0000256" key="10">
    <source>
        <dbReference type="ARBA" id="ARBA00023157"/>
    </source>
</evidence>
<name>A0AAD8RM58_LOLMU</name>
<evidence type="ECO:0000256" key="8">
    <source>
        <dbReference type="ARBA" id="ARBA00022777"/>
    </source>
</evidence>
<dbReference type="InterPro" id="IPR045274">
    <property type="entry name" value="WAK-like"/>
</dbReference>
<dbReference type="Proteomes" id="UP001231189">
    <property type="component" value="Unassembled WGS sequence"/>
</dbReference>
<dbReference type="GO" id="GO:0007166">
    <property type="term" value="P:cell surface receptor signaling pathway"/>
    <property type="evidence" value="ECO:0007669"/>
    <property type="project" value="InterPro"/>
</dbReference>
<dbReference type="GO" id="GO:0005886">
    <property type="term" value="C:plasma membrane"/>
    <property type="evidence" value="ECO:0007669"/>
    <property type="project" value="TreeGrafter"/>
</dbReference>
<evidence type="ECO:0000259" key="15">
    <source>
        <dbReference type="PROSITE" id="PS50011"/>
    </source>
</evidence>
<dbReference type="FunFam" id="3.30.200.20:FF:000337">
    <property type="entry name" value="Wall-associated receptor kinase 3"/>
    <property type="match status" value="1"/>
</dbReference>
<keyword evidence="3 12" id="KW-0245">EGF-like domain</keyword>